<accession>A0ABP6Y6D8</accession>
<dbReference type="PANTHER" id="PTHR34512">
    <property type="entry name" value="CELL SURFACE PROTEIN"/>
    <property type="match status" value="1"/>
</dbReference>
<dbReference type="Pfam" id="PF13360">
    <property type="entry name" value="PQQ_2"/>
    <property type="match status" value="1"/>
</dbReference>
<dbReference type="SUPFAM" id="SSF50998">
    <property type="entry name" value="Quinoprotein alcohol dehydrogenase-like"/>
    <property type="match status" value="1"/>
</dbReference>
<feature type="domain" description="Pyrrolo-quinoline quinone repeat" evidence="2">
    <location>
        <begin position="44"/>
        <end position="170"/>
    </location>
</feature>
<feature type="signal peptide" evidence="1">
    <location>
        <begin position="1"/>
        <end position="22"/>
    </location>
</feature>
<dbReference type="Proteomes" id="UP001500954">
    <property type="component" value="Unassembled WGS sequence"/>
</dbReference>
<dbReference type="EMBL" id="BAABCY010000078">
    <property type="protein sequence ID" value="GAA3578200.1"/>
    <property type="molecule type" value="Genomic_DNA"/>
</dbReference>
<evidence type="ECO:0000313" key="4">
    <source>
        <dbReference type="Proteomes" id="UP001500954"/>
    </source>
</evidence>
<keyword evidence="4" id="KW-1185">Reference proteome</keyword>
<keyword evidence="1" id="KW-0732">Signal</keyword>
<name>A0ABP6Y6D8_9FLAO</name>
<evidence type="ECO:0000259" key="2">
    <source>
        <dbReference type="Pfam" id="PF13360"/>
    </source>
</evidence>
<organism evidence="3 4">
    <name type="scientific">Snuella lapsa</name>
    <dbReference type="NCBI Taxonomy" id="870481"/>
    <lineage>
        <taxon>Bacteria</taxon>
        <taxon>Pseudomonadati</taxon>
        <taxon>Bacteroidota</taxon>
        <taxon>Flavobacteriia</taxon>
        <taxon>Flavobacteriales</taxon>
        <taxon>Flavobacteriaceae</taxon>
        <taxon>Snuella</taxon>
    </lineage>
</organism>
<comment type="caution">
    <text evidence="3">The sequence shown here is derived from an EMBL/GenBank/DDBJ whole genome shotgun (WGS) entry which is preliminary data.</text>
</comment>
<proteinExistence type="predicted"/>
<protein>
    <recommendedName>
        <fullName evidence="2">Pyrrolo-quinoline quinone repeat domain-containing protein</fullName>
    </recommendedName>
</protein>
<dbReference type="Gene3D" id="2.130.10.10">
    <property type="entry name" value="YVTN repeat-like/Quinoprotein amine dehydrogenase"/>
    <property type="match status" value="1"/>
</dbReference>
<evidence type="ECO:0000313" key="3">
    <source>
        <dbReference type="EMBL" id="GAA3578200.1"/>
    </source>
</evidence>
<dbReference type="InterPro" id="IPR011047">
    <property type="entry name" value="Quinoprotein_ADH-like_sf"/>
</dbReference>
<dbReference type="PANTHER" id="PTHR34512:SF30">
    <property type="entry name" value="OUTER MEMBRANE PROTEIN ASSEMBLY FACTOR BAMB"/>
    <property type="match status" value="1"/>
</dbReference>
<reference evidence="4" key="1">
    <citation type="journal article" date="2019" name="Int. J. Syst. Evol. Microbiol.">
        <title>The Global Catalogue of Microorganisms (GCM) 10K type strain sequencing project: providing services to taxonomists for standard genome sequencing and annotation.</title>
        <authorList>
            <consortium name="The Broad Institute Genomics Platform"/>
            <consortium name="The Broad Institute Genome Sequencing Center for Infectious Disease"/>
            <person name="Wu L."/>
            <person name="Ma J."/>
        </authorList>
    </citation>
    <scope>NUCLEOTIDE SEQUENCE [LARGE SCALE GENOMIC DNA]</scope>
    <source>
        <strain evidence="4">JCM 17111</strain>
    </source>
</reference>
<feature type="chain" id="PRO_5046021096" description="Pyrrolo-quinoline quinone repeat domain-containing protein" evidence="1">
    <location>
        <begin position="23"/>
        <end position="535"/>
    </location>
</feature>
<gene>
    <name evidence="3" type="ORF">GCM10022395_28660</name>
</gene>
<dbReference type="InterPro" id="IPR015943">
    <property type="entry name" value="WD40/YVTN_repeat-like_dom_sf"/>
</dbReference>
<evidence type="ECO:0000256" key="1">
    <source>
        <dbReference type="SAM" id="SignalP"/>
    </source>
</evidence>
<sequence>MFSHFTIKIVLVGLCCSFFTCANHVQTNDNPTSQPAGANYKWWSTQKEKEVTKWSVRKDENILWKAPLEETGQNGIIKVGDLLFLSIMKPVYDTITKRGSDILALCYNAKTGEKLWQKKITGETESLYMYGFSNSSSPTPVSDGKKVWFINASGKVVCFDLEGNVIWERSWTPISKLGDIIFPFNKQYEPILYKNILINVEPEPVEEATEGRNPNWHYLVALDKDTGEVLWKSKAAVGHYSTPIMGKTKDGKYGVMVARIGSAHQVPEKPYGYSLVNIENSETIWEAELPARDFFYNSTWNEKYTVWIYEGKLYVLDTDTGKKIKEISLSDNVIVSEYSEEKKQYIKQSNVNLNDQNIEVVPNFYSNFMKGDYYYFMTLQTHPDHLEKRIVSGQTIKGPHYSAARVNLNTNVVEYVEVPVDIDNDKHPVWRKLIRSGTTNSRGIDVAEDRRGTLNGWFRCFNANPLAVNSTLYFTLENGMTYTFDLSATNWDKNAFISLNDMGESGTMRTLSHPLVIGDKVFHRTAQALFCIQED</sequence>
<dbReference type="RefSeq" id="WP_345007011.1">
    <property type="nucleotide sequence ID" value="NZ_BAABCY010000078.1"/>
</dbReference>
<dbReference type="InterPro" id="IPR002372">
    <property type="entry name" value="PQQ_rpt_dom"/>
</dbReference>